<keyword evidence="6" id="KW-0812">Transmembrane</keyword>
<reference evidence="7" key="1">
    <citation type="submission" date="2023-10" db="EMBL/GenBank/DDBJ databases">
        <title>Chromosome-level genome of the transformable northern wattle, Acacia crassicarpa.</title>
        <authorList>
            <person name="Massaro I."/>
            <person name="Sinha N.R."/>
            <person name="Poethig S."/>
            <person name="Leichty A.R."/>
        </authorList>
    </citation>
    <scope>NUCLEOTIDE SEQUENCE</scope>
    <source>
        <strain evidence="7">Acra3RX</strain>
        <tissue evidence="7">Leaf</tissue>
    </source>
</reference>
<dbReference type="PANTHER" id="PTHR31042">
    <property type="entry name" value="CORE-2/I-BRANCHING BETA-1,6-N-ACETYLGLUCOSAMINYLTRANSFERASE FAMILY PROTEIN-RELATED"/>
    <property type="match status" value="1"/>
</dbReference>
<dbReference type="GO" id="GO:0016757">
    <property type="term" value="F:glycosyltransferase activity"/>
    <property type="evidence" value="ECO:0007669"/>
    <property type="project" value="UniProtKB-KW"/>
</dbReference>
<evidence type="ECO:0000256" key="3">
    <source>
        <dbReference type="ARBA" id="ARBA00022679"/>
    </source>
</evidence>
<keyword evidence="2" id="KW-0328">Glycosyltransferase</keyword>
<comment type="subcellular location">
    <subcellularLocation>
        <location evidence="1">Membrane</location>
        <topology evidence="1">Single-pass type II membrane protein</topology>
    </subcellularLocation>
</comment>
<evidence type="ECO:0000256" key="1">
    <source>
        <dbReference type="ARBA" id="ARBA00004606"/>
    </source>
</evidence>
<evidence type="ECO:0000256" key="4">
    <source>
        <dbReference type="ARBA" id="ARBA00023136"/>
    </source>
</evidence>
<gene>
    <name evidence="7" type="ORF">QN277_012365</name>
</gene>
<evidence type="ECO:0000313" key="7">
    <source>
        <dbReference type="EMBL" id="KAK4280789.1"/>
    </source>
</evidence>
<organism evidence="7 8">
    <name type="scientific">Acacia crassicarpa</name>
    <name type="common">northern wattle</name>
    <dbReference type="NCBI Taxonomy" id="499986"/>
    <lineage>
        <taxon>Eukaryota</taxon>
        <taxon>Viridiplantae</taxon>
        <taxon>Streptophyta</taxon>
        <taxon>Embryophyta</taxon>
        <taxon>Tracheophyta</taxon>
        <taxon>Spermatophyta</taxon>
        <taxon>Magnoliopsida</taxon>
        <taxon>eudicotyledons</taxon>
        <taxon>Gunneridae</taxon>
        <taxon>Pentapetalae</taxon>
        <taxon>rosids</taxon>
        <taxon>fabids</taxon>
        <taxon>Fabales</taxon>
        <taxon>Fabaceae</taxon>
        <taxon>Caesalpinioideae</taxon>
        <taxon>mimosoid clade</taxon>
        <taxon>Acacieae</taxon>
        <taxon>Acacia</taxon>
    </lineage>
</organism>
<keyword evidence="5" id="KW-0325">Glycoprotein</keyword>
<evidence type="ECO:0008006" key="9">
    <source>
        <dbReference type="Google" id="ProtNLM"/>
    </source>
</evidence>
<dbReference type="Pfam" id="PF02485">
    <property type="entry name" value="Branch"/>
    <property type="match status" value="1"/>
</dbReference>
<evidence type="ECO:0000256" key="2">
    <source>
        <dbReference type="ARBA" id="ARBA00022676"/>
    </source>
</evidence>
<dbReference type="AlphaFoldDB" id="A0AAE1TEJ0"/>
<keyword evidence="6" id="KW-1133">Transmembrane helix</keyword>
<keyword evidence="8" id="KW-1185">Reference proteome</keyword>
<dbReference type="InterPro" id="IPR044174">
    <property type="entry name" value="BC10-like"/>
</dbReference>
<keyword evidence="3" id="KW-0808">Transferase</keyword>
<keyword evidence="4 6" id="KW-0472">Membrane</keyword>
<sequence length="392" mass="45063">MENELKHSPLVAQLLGSKLLSTHLLRSLFFVIGLSLGVTISVYYKSFSFNYLQVILPPSPPMPPPPRPWIQPSLSGSASSYTQQPLMHNMNDEELFLRASMVPKRKKFDGEHVPKVAFMFLTKGPLHLSLMWEMFFKGHQGLYTIYVHTHPLFNWTVPVNSVFYRTRIPSKTVTWGRASMLDAERRLLANALLDFYNERFVLLSETCIPLFNFTTIYNFLMKSKQGFVGSFDDPRKVGRGRYNPKMAPTVTLSDWRKGSQWFEMNRKMAIEVVSDTKYYPIFSELCRPPCYNDEHYIPTLIHKCCSVENSNRSLTWVDWSKSGPHPERFGRAGVSLELLNKIRFNCSASDRLSSYNASSSMCFLFGRKFMSDALRPLLQIAPMLLGLNSSQF</sequence>
<dbReference type="EMBL" id="JAWXYG010000002">
    <property type="protein sequence ID" value="KAK4280789.1"/>
    <property type="molecule type" value="Genomic_DNA"/>
</dbReference>
<dbReference type="GO" id="GO:0016020">
    <property type="term" value="C:membrane"/>
    <property type="evidence" value="ECO:0007669"/>
    <property type="project" value="UniProtKB-SubCell"/>
</dbReference>
<name>A0AAE1TEJ0_9FABA</name>
<feature type="transmembrane region" description="Helical" evidence="6">
    <location>
        <begin position="24"/>
        <end position="44"/>
    </location>
</feature>
<dbReference type="PANTHER" id="PTHR31042:SF20">
    <property type="entry name" value="CORE-2_I-BRANCHING BETA-1,6-N-ACETYLGLUCOSAMINYLTRANSFERASE FAMILY PROTEIN"/>
    <property type="match status" value="1"/>
</dbReference>
<evidence type="ECO:0000256" key="5">
    <source>
        <dbReference type="ARBA" id="ARBA00023180"/>
    </source>
</evidence>
<proteinExistence type="predicted"/>
<accession>A0AAE1TEJ0</accession>
<evidence type="ECO:0000313" key="8">
    <source>
        <dbReference type="Proteomes" id="UP001293593"/>
    </source>
</evidence>
<dbReference type="Proteomes" id="UP001293593">
    <property type="component" value="Unassembled WGS sequence"/>
</dbReference>
<comment type="caution">
    <text evidence="7">The sequence shown here is derived from an EMBL/GenBank/DDBJ whole genome shotgun (WGS) entry which is preliminary data.</text>
</comment>
<dbReference type="InterPro" id="IPR003406">
    <property type="entry name" value="Glyco_trans_14"/>
</dbReference>
<evidence type="ECO:0000256" key="6">
    <source>
        <dbReference type="SAM" id="Phobius"/>
    </source>
</evidence>
<protein>
    <recommendedName>
        <fullName evidence="9">Core-2/I-branching beta-1,6-N-acetylglucosaminyltransferase family protein</fullName>
    </recommendedName>
</protein>